<gene>
    <name evidence="1" type="ORF">DAT39_013211</name>
</gene>
<reference evidence="1" key="1">
    <citation type="submission" date="2020-07" db="EMBL/GenBank/DDBJ databases">
        <title>Clarias magur genome sequencing, assembly and annotation.</title>
        <authorList>
            <person name="Kushwaha B."/>
            <person name="Kumar R."/>
            <person name="Das P."/>
            <person name="Joshi C.G."/>
            <person name="Kumar D."/>
            <person name="Nagpure N.S."/>
            <person name="Pandey M."/>
            <person name="Agarwal S."/>
            <person name="Srivastava S."/>
            <person name="Singh M."/>
            <person name="Sahoo L."/>
            <person name="Jayasankar P."/>
            <person name="Meher P.K."/>
            <person name="Koringa P.G."/>
            <person name="Iquebal M.A."/>
            <person name="Das S.P."/>
            <person name="Bit A."/>
            <person name="Patnaik S."/>
            <person name="Patel N."/>
            <person name="Shah T.M."/>
            <person name="Hinsu A."/>
            <person name="Jena J.K."/>
        </authorList>
    </citation>
    <scope>NUCLEOTIDE SEQUENCE</scope>
    <source>
        <strain evidence="1">CIFAMagur01</strain>
        <tissue evidence="1">Testis</tissue>
    </source>
</reference>
<evidence type="ECO:0000313" key="1">
    <source>
        <dbReference type="EMBL" id="KAF5897065.1"/>
    </source>
</evidence>
<accession>A0A8J4UKZ1</accession>
<dbReference type="Proteomes" id="UP000727407">
    <property type="component" value="Unassembled WGS sequence"/>
</dbReference>
<name>A0A8J4UKZ1_CLAMG</name>
<sequence>MHVKIIKWGSAGVSCTSEVQEAQQGGLQLIEQIDCFDGCIDKLLPTLGRRLIVYEVKPSVVRLKGLHALTSD</sequence>
<comment type="caution">
    <text evidence="1">The sequence shown here is derived from an EMBL/GenBank/DDBJ whole genome shotgun (WGS) entry which is preliminary data.</text>
</comment>
<dbReference type="AlphaFoldDB" id="A0A8J4UKZ1"/>
<dbReference type="EMBL" id="QNUK01000249">
    <property type="protein sequence ID" value="KAF5897065.1"/>
    <property type="molecule type" value="Genomic_DNA"/>
</dbReference>
<organism evidence="1 2">
    <name type="scientific">Clarias magur</name>
    <name type="common">Asian catfish</name>
    <name type="synonym">Macropteronotus magur</name>
    <dbReference type="NCBI Taxonomy" id="1594786"/>
    <lineage>
        <taxon>Eukaryota</taxon>
        <taxon>Metazoa</taxon>
        <taxon>Chordata</taxon>
        <taxon>Craniata</taxon>
        <taxon>Vertebrata</taxon>
        <taxon>Euteleostomi</taxon>
        <taxon>Actinopterygii</taxon>
        <taxon>Neopterygii</taxon>
        <taxon>Teleostei</taxon>
        <taxon>Ostariophysi</taxon>
        <taxon>Siluriformes</taxon>
        <taxon>Clariidae</taxon>
        <taxon>Clarias</taxon>
    </lineage>
</organism>
<evidence type="ECO:0000313" key="2">
    <source>
        <dbReference type="Proteomes" id="UP000727407"/>
    </source>
</evidence>
<protein>
    <submittedName>
        <fullName evidence="1">Uncharacterized protein</fullName>
    </submittedName>
</protein>
<keyword evidence="2" id="KW-1185">Reference proteome</keyword>
<proteinExistence type="predicted"/>